<feature type="binding site" evidence="3">
    <location>
        <position position="218"/>
    </location>
    <ligand>
        <name>Mg(2+)</name>
        <dbReference type="ChEBI" id="CHEBI:18420"/>
        <label>1</label>
        <note>catalytic</note>
    </ligand>
</feature>
<dbReference type="PANTHER" id="PTHR43028:SF1">
    <property type="entry name" value="AMMONIUM TRANSPORT PROTEIN"/>
    <property type="match status" value="1"/>
</dbReference>
<dbReference type="GO" id="GO:0046854">
    <property type="term" value="P:phosphatidylinositol phosphate biosynthetic process"/>
    <property type="evidence" value="ECO:0007669"/>
    <property type="project" value="InterPro"/>
</dbReference>
<dbReference type="CDD" id="cd01638">
    <property type="entry name" value="CysQ"/>
    <property type="match status" value="1"/>
</dbReference>
<feature type="binding site" evidence="3">
    <location>
        <position position="90"/>
    </location>
    <ligand>
        <name>Mg(2+)</name>
        <dbReference type="ChEBI" id="CHEBI:18420"/>
        <label>2</label>
    </ligand>
</feature>
<dbReference type="AlphaFoldDB" id="B8HY05"/>
<dbReference type="InterPro" id="IPR050725">
    <property type="entry name" value="CysQ/Inositol_MonoPase"/>
</dbReference>
<dbReference type="eggNOG" id="COG1218">
    <property type="taxonomic scope" value="Bacteria"/>
</dbReference>
<sequence>MLQELLELARSVGWGASEILQSYYHGDRDLQIRKADSDPVTAADLAVNHYILERLQAELDPSTFGYLSEETFKPGPPFPQPYVWIIDPLDGTRDFIERTGEFAIHIALVQAGRPVLAIVACPEVGKLYYATKGEGTYVENRAGEVTQLRLAQAQQISEMRLVVSRSHRDQRFDQVISRLPQQEKKYVGSVGGKIATIVEQQAEIYLSLTTKSAPKDWDLAAPELILTEAGGQFTHFDLTPIEYNRGDVAQWGGFLASTGQHHAELCQFIAQTLEELDSQAE</sequence>
<dbReference type="OrthoDB" id="9772456at2"/>
<evidence type="ECO:0000313" key="4">
    <source>
        <dbReference type="EMBL" id="ACL43444.1"/>
    </source>
</evidence>
<evidence type="ECO:0000256" key="2">
    <source>
        <dbReference type="ARBA" id="ARBA00013106"/>
    </source>
</evidence>
<feature type="binding site" evidence="3">
    <location>
        <position position="87"/>
    </location>
    <ligand>
        <name>Mg(2+)</name>
        <dbReference type="ChEBI" id="CHEBI:18420"/>
        <label>1</label>
        <note>catalytic</note>
    </ligand>
</feature>
<dbReference type="Gene3D" id="3.30.540.10">
    <property type="entry name" value="Fructose-1,6-Bisphosphatase, subunit A, domain 1"/>
    <property type="match status" value="1"/>
</dbReference>
<dbReference type="EMBL" id="CP001344">
    <property type="protein sequence ID" value="ACL43444.1"/>
    <property type="molecule type" value="Genomic_DNA"/>
</dbReference>
<gene>
    <name evidence="4" type="ordered locus">Cyan7425_1058</name>
</gene>
<dbReference type="InterPro" id="IPR000760">
    <property type="entry name" value="Inositol_monophosphatase-like"/>
</dbReference>
<dbReference type="STRING" id="395961.Cyan7425_1058"/>
<dbReference type="GO" id="GO:0000103">
    <property type="term" value="P:sulfate assimilation"/>
    <property type="evidence" value="ECO:0007669"/>
    <property type="project" value="TreeGrafter"/>
</dbReference>
<feature type="binding site" evidence="3">
    <location>
        <position position="69"/>
    </location>
    <ligand>
        <name>Mg(2+)</name>
        <dbReference type="ChEBI" id="CHEBI:18420"/>
        <label>1</label>
        <note>catalytic</note>
    </ligand>
</feature>
<keyword evidence="3" id="KW-0479">Metal-binding</keyword>
<dbReference type="GO" id="GO:0008441">
    <property type="term" value="F:3'(2'),5'-bisphosphate nucleotidase activity"/>
    <property type="evidence" value="ECO:0007669"/>
    <property type="project" value="TreeGrafter"/>
</dbReference>
<comment type="cofactor">
    <cofactor evidence="3">
        <name>Mg(2+)</name>
        <dbReference type="ChEBI" id="CHEBI:18420"/>
    </cofactor>
</comment>
<dbReference type="Gene3D" id="3.40.190.80">
    <property type="match status" value="1"/>
</dbReference>
<dbReference type="Pfam" id="PF00459">
    <property type="entry name" value="Inositol_P"/>
    <property type="match status" value="1"/>
</dbReference>
<dbReference type="PROSITE" id="PS00630">
    <property type="entry name" value="IMP_2"/>
    <property type="match status" value="1"/>
</dbReference>
<dbReference type="PANTHER" id="PTHR43028">
    <property type="entry name" value="3'(2'),5'-BISPHOSPHATE NUCLEOTIDASE 1"/>
    <property type="match status" value="1"/>
</dbReference>
<dbReference type="HOGENOM" id="CLU_044118_3_0_3"/>
<dbReference type="SUPFAM" id="SSF56655">
    <property type="entry name" value="Carbohydrate phosphatase"/>
    <property type="match status" value="1"/>
</dbReference>
<evidence type="ECO:0000256" key="3">
    <source>
        <dbReference type="PIRSR" id="PIRSR600760-2"/>
    </source>
</evidence>
<keyword evidence="3" id="KW-0460">Magnesium</keyword>
<protein>
    <recommendedName>
        <fullName evidence="2">inositol-phosphate phosphatase</fullName>
        <ecNumber evidence="2">3.1.3.25</ecNumber>
    </recommendedName>
</protein>
<dbReference type="GO" id="GO:0052834">
    <property type="term" value="F:inositol monophosphate phosphatase activity"/>
    <property type="evidence" value="ECO:0007669"/>
    <property type="project" value="UniProtKB-EC"/>
</dbReference>
<organism evidence="4">
    <name type="scientific">Cyanothece sp. (strain PCC 7425 / ATCC 29141)</name>
    <dbReference type="NCBI Taxonomy" id="395961"/>
    <lineage>
        <taxon>Bacteria</taxon>
        <taxon>Bacillati</taxon>
        <taxon>Cyanobacteriota</taxon>
        <taxon>Cyanophyceae</taxon>
        <taxon>Gomontiellales</taxon>
        <taxon>Cyanothecaceae</taxon>
        <taxon>Cyanothece</taxon>
    </lineage>
</organism>
<dbReference type="PRINTS" id="PR00377">
    <property type="entry name" value="IMPHPHTASES"/>
</dbReference>
<evidence type="ECO:0000256" key="1">
    <source>
        <dbReference type="ARBA" id="ARBA00001033"/>
    </source>
</evidence>
<dbReference type="GO" id="GO:0046872">
    <property type="term" value="F:metal ion binding"/>
    <property type="evidence" value="ECO:0007669"/>
    <property type="project" value="UniProtKB-KW"/>
</dbReference>
<reference evidence="4" key="1">
    <citation type="submission" date="2009-01" db="EMBL/GenBank/DDBJ databases">
        <title>Complete sequence of chromosome Cyanothece sp. PCC 7425.</title>
        <authorList>
            <consortium name="US DOE Joint Genome Institute"/>
            <person name="Lucas S."/>
            <person name="Copeland A."/>
            <person name="Lapidus A."/>
            <person name="Glavina del Rio T."/>
            <person name="Dalin E."/>
            <person name="Tice H."/>
            <person name="Bruce D."/>
            <person name="Goodwin L."/>
            <person name="Pitluck S."/>
            <person name="Sims D."/>
            <person name="Meineke L."/>
            <person name="Brettin T."/>
            <person name="Detter J.C."/>
            <person name="Han C."/>
            <person name="Larimer F."/>
            <person name="Land M."/>
            <person name="Hauser L."/>
            <person name="Kyrpides N."/>
            <person name="Ovchinnikova G."/>
            <person name="Liberton M."/>
            <person name="Stoeckel J."/>
            <person name="Banerjee A."/>
            <person name="Singh A."/>
            <person name="Page L."/>
            <person name="Sato H."/>
            <person name="Zhao L."/>
            <person name="Sherman L."/>
            <person name="Pakrasi H."/>
            <person name="Richardson P."/>
        </authorList>
    </citation>
    <scope>NUCLEOTIDE SEQUENCE</scope>
    <source>
        <strain evidence="4">PCC 7425</strain>
    </source>
</reference>
<comment type="catalytic activity">
    <reaction evidence="1">
        <text>a myo-inositol phosphate + H2O = myo-inositol + phosphate</text>
        <dbReference type="Rhea" id="RHEA:24056"/>
        <dbReference type="ChEBI" id="CHEBI:15377"/>
        <dbReference type="ChEBI" id="CHEBI:17268"/>
        <dbReference type="ChEBI" id="CHEBI:43474"/>
        <dbReference type="ChEBI" id="CHEBI:84139"/>
        <dbReference type="EC" id="3.1.3.25"/>
    </reaction>
</comment>
<accession>B8HY05</accession>
<dbReference type="EC" id="3.1.3.25" evidence="2"/>
<dbReference type="GO" id="GO:0050427">
    <property type="term" value="P:3'-phosphoadenosine 5'-phosphosulfate metabolic process"/>
    <property type="evidence" value="ECO:0007669"/>
    <property type="project" value="TreeGrafter"/>
</dbReference>
<feature type="binding site" evidence="3">
    <location>
        <position position="89"/>
    </location>
    <ligand>
        <name>Mg(2+)</name>
        <dbReference type="ChEBI" id="CHEBI:18420"/>
        <label>1</label>
        <note>catalytic</note>
    </ligand>
</feature>
<dbReference type="KEGG" id="cyn:Cyan7425_1058"/>
<name>B8HY05_CYAP4</name>
<dbReference type="InterPro" id="IPR020550">
    <property type="entry name" value="Inositol_monophosphatase_CS"/>
</dbReference>
<proteinExistence type="predicted"/>